<protein>
    <submittedName>
        <fullName evidence="1">Uncharacterized protein</fullName>
    </submittedName>
</protein>
<name>A0ABV2QFQ2_9BURK</name>
<gene>
    <name evidence="1" type="ORF">ABIE13_004996</name>
</gene>
<keyword evidence="2" id="KW-1185">Reference proteome</keyword>
<reference evidence="1 2" key="1">
    <citation type="submission" date="2024-06" db="EMBL/GenBank/DDBJ databases">
        <title>Sorghum-associated microbial communities from plants grown in Nebraska, USA.</title>
        <authorList>
            <person name="Schachtman D."/>
        </authorList>
    </citation>
    <scope>NUCLEOTIDE SEQUENCE [LARGE SCALE GENOMIC DNA]</scope>
    <source>
        <strain evidence="1 2">2709</strain>
    </source>
</reference>
<comment type="caution">
    <text evidence="1">The sequence shown here is derived from an EMBL/GenBank/DDBJ whole genome shotgun (WGS) entry which is preliminary data.</text>
</comment>
<sequence length="186" mass="19868">MPPALALRSEAGECARQRSHLLSAGAPVLRQKNLAQEKAAPSPCLCRPRPFTALRATSGAPSGGGAAELALFTSFTPLRHPQQARSRSKGILQCPCPPPAVRSSARPKGVGYPFGPLLRSASVDRAHLFRRTYRRSPPCSSTRNNFCPPRPSTLWPSLCCSALMASRVFAPIMPSALPISCPRASN</sequence>
<evidence type="ECO:0000313" key="1">
    <source>
        <dbReference type="EMBL" id="MET4579859.1"/>
    </source>
</evidence>
<dbReference type="EMBL" id="JBEPSH010000012">
    <property type="protein sequence ID" value="MET4579859.1"/>
    <property type="molecule type" value="Genomic_DNA"/>
</dbReference>
<accession>A0ABV2QFQ2</accession>
<organism evidence="1 2">
    <name type="scientific">Ottowia thiooxydans</name>
    <dbReference type="NCBI Taxonomy" id="219182"/>
    <lineage>
        <taxon>Bacteria</taxon>
        <taxon>Pseudomonadati</taxon>
        <taxon>Pseudomonadota</taxon>
        <taxon>Betaproteobacteria</taxon>
        <taxon>Burkholderiales</taxon>
        <taxon>Comamonadaceae</taxon>
        <taxon>Ottowia</taxon>
    </lineage>
</organism>
<evidence type="ECO:0000313" key="2">
    <source>
        <dbReference type="Proteomes" id="UP001549320"/>
    </source>
</evidence>
<proteinExistence type="predicted"/>
<dbReference type="Proteomes" id="UP001549320">
    <property type="component" value="Unassembled WGS sequence"/>
</dbReference>